<organism evidence="2 3">
    <name type="scientific">Stylophora pistillata</name>
    <name type="common">Smooth cauliflower coral</name>
    <dbReference type="NCBI Taxonomy" id="50429"/>
    <lineage>
        <taxon>Eukaryota</taxon>
        <taxon>Metazoa</taxon>
        <taxon>Cnidaria</taxon>
        <taxon>Anthozoa</taxon>
        <taxon>Hexacorallia</taxon>
        <taxon>Scleractinia</taxon>
        <taxon>Astrocoeniina</taxon>
        <taxon>Pocilloporidae</taxon>
        <taxon>Stylophora</taxon>
    </lineage>
</organism>
<dbReference type="PROSITE" id="PS50878">
    <property type="entry name" value="RT_POL"/>
    <property type="match status" value="1"/>
</dbReference>
<evidence type="ECO:0000259" key="1">
    <source>
        <dbReference type="PROSITE" id="PS50878"/>
    </source>
</evidence>
<keyword evidence="3" id="KW-1185">Reference proteome</keyword>
<dbReference type="PANTHER" id="PTHR21301:SF10">
    <property type="entry name" value="REVERSE TRANSCRIPTASE DOMAIN-CONTAINING PROTEIN"/>
    <property type="match status" value="1"/>
</dbReference>
<evidence type="ECO:0000313" key="3">
    <source>
        <dbReference type="Proteomes" id="UP000225706"/>
    </source>
</evidence>
<sequence>MDGHTRKISRLLYKGNTDIIEHIKNISSHELSFLQKLALSRGLDFALPQRVSSKEIQVAFEKGFLEIRTEVERSQQRTTEQLLHVTSLFTNVPVDETIAILAEKAFQDDWFNKEHNLSITKVELVELLNIATKHQLFQQFEGNLYEQIDGVAMGSPLGPLMANAFMCSIEDRLEEQGKMPELYKHYVDNTLSIMADTETAEKFLATLNESHPLVSTFHHGTDRERQIVFSGN</sequence>
<comment type="caution">
    <text evidence="2">The sequence shown here is derived from an EMBL/GenBank/DDBJ whole genome shotgun (WGS) entry which is preliminary data.</text>
</comment>
<dbReference type="PANTHER" id="PTHR21301">
    <property type="entry name" value="REVERSE TRANSCRIPTASE"/>
    <property type="match status" value="1"/>
</dbReference>
<dbReference type="STRING" id="50429.A0A2B4SWA6"/>
<dbReference type="InterPro" id="IPR000477">
    <property type="entry name" value="RT_dom"/>
</dbReference>
<gene>
    <name evidence="2" type="ORF">AWC38_SpisGene2311</name>
</gene>
<evidence type="ECO:0000313" key="2">
    <source>
        <dbReference type="EMBL" id="PFX32852.1"/>
    </source>
</evidence>
<feature type="domain" description="Reverse transcriptase" evidence="1">
    <location>
        <begin position="1"/>
        <end position="232"/>
    </location>
</feature>
<dbReference type="OrthoDB" id="5981855at2759"/>
<dbReference type="EMBL" id="LSMT01000018">
    <property type="protein sequence ID" value="PFX32852.1"/>
    <property type="molecule type" value="Genomic_DNA"/>
</dbReference>
<proteinExistence type="predicted"/>
<name>A0A2B4SWA6_STYPI</name>
<dbReference type="AlphaFoldDB" id="A0A2B4SWA6"/>
<accession>A0A2B4SWA6</accession>
<reference evidence="3" key="1">
    <citation type="journal article" date="2017" name="bioRxiv">
        <title>Comparative analysis of the genomes of Stylophora pistillata and Acropora digitifera provides evidence for extensive differences between species of corals.</title>
        <authorList>
            <person name="Voolstra C.R."/>
            <person name="Li Y."/>
            <person name="Liew Y.J."/>
            <person name="Baumgarten S."/>
            <person name="Zoccola D."/>
            <person name="Flot J.-F."/>
            <person name="Tambutte S."/>
            <person name="Allemand D."/>
            <person name="Aranda M."/>
        </authorList>
    </citation>
    <scope>NUCLEOTIDE SEQUENCE [LARGE SCALE GENOMIC DNA]</scope>
</reference>
<dbReference type="Proteomes" id="UP000225706">
    <property type="component" value="Unassembled WGS sequence"/>
</dbReference>
<protein>
    <recommendedName>
        <fullName evidence="1">Reverse transcriptase domain-containing protein</fullName>
    </recommendedName>
</protein>